<dbReference type="Pfam" id="PF04657">
    <property type="entry name" value="DMT_YdcZ"/>
    <property type="match status" value="1"/>
</dbReference>
<evidence type="ECO:0000313" key="2">
    <source>
        <dbReference type="EMBL" id="SMQ70187.1"/>
    </source>
</evidence>
<proteinExistence type="predicted"/>
<feature type="transmembrane region" description="Helical" evidence="1">
    <location>
        <begin position="75"/>
        <end position="97"/>
    </location>
</feature>
<dbReference type="PANTHER" id="PTHR34821:SF2">
    <property type="entry name" value="INNER MEMBRANE PROTEIN YDCZ"/>
    <property type="match status" value="1"/>
</dbReference>
<feature type="transmembrane region" description="Helical" evidence="1">
    <location>
        <begin position="12"/>
        <end position="30"/>
    </location>
</feature>
<sequence>MNFPTAQRPSPLHLLAAFGSGGLLTMAVFVNGEAGRYGGPLFSSWLAHGVGTVFAVLILAVLWRQQRREAAAARAAVGPAPLWAYLGGIFGAVTVMLTSEAVNSPLALAGTLALGLAGQVALSLAADFWGLLGLPRRRLDLRDAGAVILIAAGSLLIILFGLGGGAA</sequence>
<keyword evidence="1" id="KW-0812">Transmembrane</keyword>
<reference evidence="3" key="1">
    <citation type="submission" date="2017-04" db="EMBL/GenBank/DDBJ databases">
        <authorList>
            <person name="Varghese N."/>
            <person name="Submissions S."/>
        </authorList>
    </citation>
    <scope>NUCLEOTIDE SEQUENCE [LARGE SCALE GENOMIC DNA]</scope>
</reference>
<dbReference type="InterPro" id="IPR006750">
    <property type="entry name" value="YdcZ"/>
</dbReference>
<protein>
    <submittedName>
        <fullName evidence="2">Transporter family-2 protein</fullName>
    </submittedName>
</protein>
<feature type="transmembrane region" description="Helical" evidence="1">
    <location>
        <begin position="109"/>
        <end position="132"/>
    </location>
</feature>
<gene>
    <name evidence="2" type="ORF">SAMN06295905_1818</name>
</gene>
<dbReference type="AlphaFoldDB" id="A0A1Y6F5X6"/>
<feature type="transmembrane region" description="Helical" evidence="1">
    <location>
        <begin position="42"/>
        <end position="63"/>
    </location>
</feature>
<keyword evidence="1" id="KW-1133">Transmembrane helix</keyword>
<dbReference type="EMBL" id="FXWK01000001">
    <property type="protein sequence ID" value="SMQ70187.1"/>
    <property type="molecule type" value="Genomic_DNA"/>
</dbReference>
<dbReference type="GO" id="GO:0005886">
    <property type="term" value="C:plasma membrane"/>
    <property type="evidence" value="ECO:0007669"/>
    <property type="project" value="TreeGrafter"/>
</dbReference>
<dbReference type="RefSeq" id="WP_086470103.1">
    <property type="nucleotide sequence ID" value="NZ_FXWK01000001.1"/>
</dbReference>
<evidence type="ECO:0000313" key="3">
    <source>
        <dbReference type="Proteomes" id="UP000194474"/>
    </source>
</evidence>
<dbReference type="PANTHER" id="PTHR34821">
    <property type="entry name" value="INNER MEMBRANE PROTEIN YDCZ"/>
    <property type="match status" value="1"/>
</dbReference>
<feature type="transmembrane region" description="Helical" evidence="1">
    <location>
        <begin position="144"/>
        <end position="166"/>
    </location>
</feature>
<keyword evidence="1" id="KW-0472">Membrane</keyword>
<keyword evidence="3" id="KW-1185">Reference proteome</keyword>
<dbReference type="Proteomes" id="UP000194474">
    <property type="component" value="Unassembled WGS sequence"/>
</dbReference>
<organism evidence="2 3">
    <name type="scientific">Devosia lucknowensis</name>
    <dbReference type="NCBI Taxonomy" id="1096929"/>
    <lineage>
        <taxon>Bacteria</taxon>
        <taxon>Pseudomonadati</taxon>
        <taxon>Pseudomonadota</taxon>
        <taxon>Alphaproteobacteria</taxon>
        <taxon>Hyphomicrobiales</taxon>
        <taxon>Devosiaceae</taxon>
        <taxon>Devosia</taxon>
    </lineage>
</organism>
<accession>A0A1Y6F5X6</accession>
<name>A0A1Y6F5X6_9HYPH</name>
<dbReference type="OrthoDB" id="4244824at2"/>
<evidence type="ECO:0000256" key="1">
    <source>
        <dbReference type="SAM" id="Phobius"/>
    </source>
</evidence>